<proteinExistence type="predicted"/>
<keyword evidence="4" id="KW-1185">Reference proteome</keyword>
<dbReference type="PATRIC" id="fig|396268.3.peg.8"/>
<dbReference type="Proteomes" id="UP000050934">
    <property type="component" value="Unassembled WGS sequence"/>
</dbReference>
<comment type="caution">
    <text evidence="3">The sequence shown here is derived from an EMBL/GenBank/DDBJ whole genome shotgun (WGS) entry which is preliminary data.</text>
</comment>
<dbReference type="AlphaFoldDB" id="A0A0R2I1C2"/>
<feature type="chain" id="PRO_5039492434" description="Lipoprotein" evidence="2">
    <location>
        <begin position="19"/>
        <end position="142"/>
    </location>
</feature>
<feature type="signal peptide" evidence="2">
    <location>
        <begin position="1"/>
        <end position="18"/>
    </location>
</feature>
<dbReference type="RefSeq" id="WP_057740190.1">
    <property type="nucleotide sequence ID" value="NZ_JQBW01000006.1"/>
</dbReference>
<evidence type="ECO:0008006" key="5">
    <source>
        <dbReference type="Google" id="ProtNLM"/>
    </source>
</evidence>
<evidence type="ECO:0000313" key="3">
    <source>
        <dbReference type="EMBL" id="KRN58975.1"/>
    </source>
</evidence>
<organism evidence="3 4">
    <name type="scientific">Limosilactobacillus secaliphilus</name>
    <dbReference type="NCBI Taxonomy" id="396268"/>
    <lineage>
        <taxon>Bacteria</taxon>
        <taxon>Bacillati</taxon>
        <taxon>Bacillota</taxon>
        <taxon>Bacilli</taxon>
        <taxon>Lactobacillales</taxon>
        <taxon>Lactobacillaceae</taxon>
        <taxon>Limosilactobacillus</taxon>
    </lineage>
</organism>
<dbReference type="EMBL" id="JQBW01000006">
    <property type="protein sequence ID" value="KRN58975.1"/>
    <property type="molecule type" value="Genomic_DNA"/>
</dbReference>
<dbReference type="OrthoDB" id="9997790at2"/>
<evidence type="ECO:0000256" key="2">
    <source>
        <dbReference type="SAM" id="SignalP"/>
    </source>
</evidence>
<protein>
    <recommendedName>
        <fullName evidence="5">Lipoprotein</fullName>
    </recommendedName>
</protein>
<evidence type="ECO:0000313" key="4">
    <source>
        <dbReference type="Proteomes" id="UP000050934"/>
    </source>
</evidence>
<keyword evidence="2" id="KW-0732">Signal</keyword>
<reference evidence="3 4" key="1">
    <citation type="journal article" date="2015" name="Genome Announc.">
        <title>Expanding the biotechnology potential of lactobacilli through comparative genomics of 213 strains and associated genera.</title>
        <authorList>
            <person name="Sun Z."/>
            <person name="Harris H.M."/>
            <person name="McCann A."/>
            <person name="Guo C."/>
            <person name="Argimon S."/>
            <person name="Zhang W."/>
            <person name="Yang X."/>
            <person name="Jeffery I.B."/>
            <person name="Cooney J.C."/>
            <person name="Kagawa T.F."/>
            <person name="Liu W."/>
            <person name="Song Y."/>
            <person name="Salvetti E."/>
            <person name="Wrobel A."/>
            <person name="Rasinkangas P."/>
            <person name="Parkhill J."/>
            <person name="Rea M.C."/>
            <person name="O'Sullivan O."/>
            <person name="Ritari J."/>
            <person name="Douillard F.P."/>
            <person name="Paul Ross R."/>
            <person name="Yang R."/>
            <person name="Briner A.E."/>
            <person name="Felis G.E."/>
            <person name="de Vos W.M."/>
            <person name="Barrangou R."/>
            <person name="Klaenhammer T.R."/>
            <person name="Caufield P.W."/>
            <person name="Cui Y."/>
            <person name="Zhang H."/>
            <person name="O'Toole P.W."/>
        </authorList>
    </citation>
    <scope>NUCLEOTIDE SEQUENCE [LARGE SCALE GENOMIC DNA]</scope>
    <source>
        <strain evidence="3 4">DSM 17896</strain>
    </source>
</reference>
<evidence type="ECO:0000256" key="1">
    <source>
        <dbReference type="SAM" id="MobiDB-lite"/>
    </source>
</evidence>
<name>A0A0R2I1C2_9LACO</name>
<accession>A0A0R2I1C2</accession>
<feature type="region of interest" description="Disordered" evidence="1">
    <location>
        <begin position="21"/>
        <end position="73"/>
    </location>
</feature>
<feature type="compositionally biased region" description="Low complexity" evidence="1">
    <location>
        <begin position="27"/>
        <end position="73"/>
    </location>
</feature>
<gene>
    <name evidence="3" type="ORF">IV45_GL000007</name>
</gene>
<sequence>MKKLTTITLTIVAALSLAACGNNSQQSKENSSLKAENSSLKAKSSSKAASESSQKAQTASSSAANTSSQSSQLTVEQVADRFAQLQHLDRSQINIYVHPTADPDVFRVYVKDKNSDPSIDSLIDHHLFNVRTNQITQATSRE</sequence>
<dbReference type="PROSITE" id="PS51257">
    <property type="entry name" value="PROKAR_LIPOPROTEIN"/>
    <property type="match status" value="1"/>
</dbReference>